<keyword evidence="9" id="KW-1185">Reference proteome</keyword>
<dbReference type="EMBL" id="KE651166">
    <property type="protein sequence ID" value="EEB07801.1"/>
    <property type="molecule type" value="Genomic_DNA"/>
</dbReference>
<organism evidence="7 9">
    <name type="scientific">Schizosaccharomyces japonicus (strain yFS275 / FY16936)</name>
    <name type="common">Fission yeast</name>
    <dbReference type="NCBI Taxonomy" id="402676"/>
    <lineage>
        <taxon>Eukaryota</taxon>
        <taxon>Fungi</taxon>
        <taxon>Dikarya</taxon>
        <taxon>Ascomycota</taxon>
        <taxon>Taphrinomycotina</taxon>
        <taxon>Schizosaccharomycetes</taxon>
        <taxon>Schizosaccharomycetales</taxon>
        <taxon>Schizosaccharomycetaceae</taxon>
        <taxon>Schizosaccharomyces</taxon>
    </lineage>
</organism>
<evidence type="ECO:0000256" key="5">
    <source>
        <dbReference type="ARBA" id="ARBA00023136"/>
    </source>
</evidence>
<name>B6K1I0_SCHJY</name>
<evidence type="ECO:0000256" key="2">
    <source>
        <dbReference type="ARBA" id="ARBA00006293"/>
    </source>
</evidence>
<dbReference type="HOGENOM" id="CLU_066239_1_2_1"/>
<comment type="subcellular location">
    <subcellularLocation>
        <location evidence="1">Membrane</location>
        <topology evidence="1">Multi-pass membrane protein</topology>
    </subcellularLocation>
</comment>
<comment type="similarity">
    <text evidence="2">Belongs to the unc-50 family.</text>
</comment>
<feature type="transmembrane region" description="Helical" evidence="6">
    <location>
        <begin position="144"/>
        <end position="164"/>
    </location>
</feature>
<dbReference type="RefSeq" id="XP_002174094.1">
    <property type="nucleotide sequence ID" value="XM_002174058.1"/>
</dbReference>
<dbReference type="OMA" id="YRNFMYR"/>
<keyword evidence="4 6" id="KW-1133">Transmembrane helix</keyword>
<evidence type="ECO:0000313" key="7">
    <source>
        <dbReference type="EMBL" id="EEB07801.1"/>
    </source>
</evidence>
<gene>
    <name evidence="8" type="primary">mug16</name>
    <name evidence="7" type="ORF">SJAG_02910</name>
</gene>
<sequence length="238" mass="27815">MYGSIRHKLRFLRLSQLDFEKAFWEMGNLVRAPRKVFRSIVLHVQTTNRYVRDDPAFIIVFGLLMALSGILWGLVYARSVREAFSLAFFMVTVDLLVVGALLASVGYLLARFVFFDREMSRSSLSDGTNGTIEWGYCLDVHFNAFFPVFVFIYTIQLFMAPFFLQDKWISLYFGNTLYLLAICYYFYLTFLGYQVLPFLKNTHYLLSPIPFFIVMWCVSLFGFNIPQHVISVYILNDQ</sequence>
<feature type="transmembrane region" description="Helical" evidence="6">
    <location>
        <begin position="84"/>
        <end position="110"/>
    </location>
</feature>
<feature type="transmembrane region" description="Helical" evidence="6">
    <location>
        <begin position="202"/>
        <end position="223"/>
    </location>
</feature>
<feature type="transmembrane region" description="Helical" evidence="6">
    <location>
        <begin position="56"/>
        <end position="77"/>
    </location>
</feature>
<dbReference type="Pfam" id="PF05216">
    <property type="entry name" value="UNC-50"/>
    <property type="match status" value="1"/>
</dbReference>
<keyword evidence="3 6" id="KW-0812">Transmembrane</keyword>
<dbReference type="JaponicusDB" id="SJAG_02910">
    <property type="gene designation" value="mug16"/>
</dbReference>
<dbReference type="VEuPathDB" id="FungiDB:SJAG_02910"/>
<keyword evidence="5 6" id="KW-0472">Membrane</keyword>
<dbReference type="PANTHER" id="PTHR12841">
    <property type="entry name" value="PROTEIN UNC-50 HOMOLOG"/>
    <property type="match status" value="1"/>
</dbReference>
<dbReference type="OrthoDB" id="10027013at2759"/>
<reference evidence="7 9" key="1">
    <citation type="journal article" date="2011" name="Science">
        <title>Comparative functional genomics of the fission yeasts.</title>
        <authorList>
            <person name="Rhind N."/>
            <person name="Chen Z."/>
            <person name="Yassour M."/>
            <person name="Thompson D.A."/>
            <person name="Haas B.J."/>
            <person name="Habib N."/>
            <person name="Wapinski I."/>
            <person name="Roy S."/>
            <person name="Lin M.F."/>
            <person name="Heiman D.I."/>
            <person name="Young S.K."/>
            <person name="Furuya K."/>
            <person name="Guo Y."/>
            <person name="Pidoux A."/>
            <person name="Chen H.M."/>
            <person name="Robbertse B."/>
            <person name="Goldberg J.M."/>
            <person name="Aoki K."/>
            <person name="Bayne E.H."/>
            <person name="Berlin A.M."/>
            <person name="Desjardins C.A."/>
            <person name="Dobbs E."/>
            <person name="Dukaj L."/>
            <person name="Fan L."/>
            <person name="FitzGerald M.G."/>
            <person name="French C."/>
            <person name="Gujja S."/>
            <person name="Hansen K."/>
            <person name="Keifenheim D."/>
            <person name="Levin J.Z."/>
            <person name="Mosher R.A."/>
            <person name="Mueller C.A."/>
            <person name="Pfiffner J."/>
            <person name="Priest M."/>
            <person name="Russ C."/>
            <person name="Smialowska A."/>
            <person name="Swoboda P."/>
            <person name="Sykes S.M."/>
            <person name="Vaughn M."/>
            <person name="Vengrova S."/>
            <person name="Yoder R."/>
            <person name="Zeng Q."/>
            <person name="Allshire R."/>
            <person name="Baulcombe D."/>
            <person name="Birren B.W."/>
            <person name="Brown W."/>
            <person name="Ekwall K."/>
            <person name="Kellis M."/>
            <person name="Leatherwood J."/>
            <person name="Levin H."/>
            <person name="Margalit H."/>
            <person name="Martienssen R."/>
            <person name="Nieduszynski C.A."/>
            <person name="Spatafora J.W."/>
            <person name="Friedman N."/>
            <person name="Dalgaard J.Z."/>
            <person name="Baumann P."/>
            <person name="Niki H."/>
            <person name="Regev A."/>
            <person name="Nusbaum C."/>
        </authorList>
    </citation>
    <scope>NUCLEOTIDE SEQUENCE [LARGE SCALE GENOMIC DNA]</scope>
    <source>
        <strain evidence="9">yFS275 / FY16936</strain>
    </source>
</reference>
<dbReference type="Proteomes" id="UP000001744">
    <property type="component" value="Unassembled WGS sequence"/>
</dbReference>
<dbReference type="GeneID" id="7048592"/>
<dbReference type="eggNOG" id="KOG3012">
    <property type="taxonomic scope" value="Eukaryota"/>
</dbReference>
<dbReference type="STRING" id="402676.B6K1I0"/>
<evidence type="ECO:0000256" key="4">
    <source>
        <dbReference type="ARBA" id="ARBA00022989"/>
    </source>
</evidence>
<evidence type="ECO:0000313" key="9">
    <source>
        <dbReference type="Proteomes" id="UP000001744"/>
    </source>
</evidence>
<evidence type="ECO:0000256" key="6">
    <source>
        <dbReference type="SAM" id="Phobius"/>
    </source>
</evidence>
<dbReference type="GO" id="GO:0000139">
    <property type="term" value="C:Golgi membrane"/>
    <property type="evidence" value="ECO:0000318"/>
    <property type="project" value="GO_Central"/>
</dbReference>
<proteinExistence type="inferred from homology"/>
<evidence type="ECO:0000256" key="3">
    <source>
        <dbReference type="ARBA" id="ARBA00022692"/>
    </source>
</evidence>
<evidence type="ECO:0000256" key="1">
    <source>
        <dbReference type="ARBA" id="ARBA00004141"/>
    </source>
</evidence>
<dbReference type="InterPro" id="IPR007881">
    <property type="entry name" value="UNC-50"/>
</dbReference>
<dbReference type="PANTHER" id="PTHR12841:SF6">
    <property type="entry name" value="PROTEIN UNC-50 HOMOLOG"/>
    <property type="match status" value="1"/>
</dbReference>
<dbReference type="AlphaFoldDB" id="B6K1I0"/>
<evidence type="ECO:0000313" key="8">
    <source>
        <dbReference type="JaponicusDB" id="SJAG_02910"/>
    </source>
</evidence>
<protein>
    <submittedName>
        <fullName evidence="7">UNC-50 family protein</fullName>
    </submittedName>
</protein>
<feature type="transmembrane region" description="Helical" evidence="6">
    <location>
        <begin position="176"/>
        <end position="196"/>
    </location>
</feature>
<accession>B6K1I0</accession>